<sequence length="836" mass="95569">MKIMAEEPEVKVVEFEDAALFEIDGKRYELALEDSHLVHEIDARLAKIPASRYDMKDFTITVPYLFEVPGLHKYLDVDLSIACQPWDNQPDSYYVSTNLGIEQAHLRDKRENERVEEEKVVIDDDFERVEGRGDSYAIKQNDNWVVYGAYDVIDDPDAADHDSITYKIKNLDNFSELAGDVPVYVSSSSLDFSQGTNIFDKDHMVSARDMDQRQLKSVFITKDQVLKDAAKMLEKNGFALNQHNQEWLAKKMIERAGASHYGIESDIEYTNAEIADQLKEKNSELLQERIEGRGGSYAVKQNDNWVVHGTRDVIDDPEAKDYASVAYKIKDLDNFSELAGDVPVYVSDGTTAFDRNYMVSASDMEQWDFENIFITKDQVLKDAAKILEKNNFPATTHNQEWLAKEMIERAGASHYQMESDISYTNNEISDQLKYNVVDKFYTQLDGFYKDSRIEDNKHKVVDINDGRTLNKLILAVYGDDDSEISTVIRDLDYRGLDDDLKGAGMPRLDERDPELLQGDGMSYAEKVNGKWYVIGSHDADSSLPDNWKAYRLGHMTSDYLASLPNDAPLFTTPYIFGTGGSEEDLTLVAKVKPDNADYVTKKLLMTQTKELLENLEFPITEKNLNKIAQELLDQGNYGSYDAGTYDMVAWSDSIEDSFLNDYHTLQHSQLDGFYNDPQIEKVKNQKLVEDSNADMGVLFEGETISDFITAQHVYTEARSLDYKQLNKELERAGLERLDQKRLTPKFEAVIDGRPQVLSEHDVISRALNTIQQKYESDQAMDTVVDYLRNPNLNSPKKRLKLATKVLENAEHVKLHKLEKPRPISELKPFIKKSKER</sequence>
<reference evidence="1 2" key="1">
    <citation type="journal article" date="2015" name="Genome Announc.">
        <title>Expanding the biotechnology potential of lactobacilli through comparative genomics of 213 strains and associated genera.</title>
        <authorList>
            <person name="Sun Z."/>
            <person name="Harris H.M."/>
            <person name="McCann A."/>
            <person name="Guo C."/>
            <person name="Argimon S."/>
            <person name="Zhang W."/>
            <person name="Yang X."/>
            <person name="Jeffery I.B."/>
            <person name="Cooney J.C."/>
            <person name="Kagawa T.F."/>
            <person name="Liu W."/>
            <person name="Song Y."/>
            <person name="Salvetti E."/>
            <person name="Wrobel A."/>
            <person name="Rasinkangas P."/>
            <person name="Parkhill J."/>
            <person name="Rea M.C."/>
            <person name="O'Sullivan O."/>
            <person name="Ritari J."/>
            <person name="Douillard F.P."/>
            <person name="Paul Ross R."/>
            <person name="Yang R."/>
            <person name="Briner A.E."/>
            <person name="Felis G.E."/>
            <person name="de Vos W.M."/>
            <person name="Barrangou R."/>
            <person name="Klaenhammer T.R."/>
            <person name="Caufield P.W."/>
            <person name="Cui Y."/>
            <person name="Zhang H."/>
            <person name="O'Toole P.W."/>
        </authorList>
    </citation>
    <scope>NUCLEOTIDE SEQUENCE [LARGE SCALE GENOMIC DNA]</scope>
    <source>
        <strain evidence="1 2">DSM 13345</strain>
    </source>
</reference>
<organism evidence="1 2">
    <name type="scientific">Limosilactobacillus mucosae DSM 13345</name>
    <dbReference type="NCBI Taxonomy" id="1423771"/>
    <lineage>
        <taxon>Bacteria</taxon>
        <taxon>Bacillati</taxon>
        <taxon>Bacillota</taxon>
        <taxon>Bacilli</taxon>
        <taxon>Lactobacillales</taxon>
        <taxon>Lactobacillaceae</taxon>
        <taxon>Limosilactobacillus</taxon>
    </lineage>
</organism>
<evidence type="ECO:0000313" key="1">
    <source>
        <dbReference type="EMBL" id="KRL25663.1"/>
    </source>
</evidence>
<dbReference type="PATRIC" id="fig|1423771.3.peg.196"/>
<comment type="caution">
    <text evidence="1">The sequence shown here is derived from an EMBL/GenBank/DDBJ whole genome shotgun (WGS) entry which is preliminary data.</text>
</comment>
<gene>
    <name evidence="1" type="ORF">FC47_GL000194</name>
</gene>
<dbReference type="Proteomes" id="UP000050901">
    <property type="component" value="Unassembled WGS sequence"/>
</dbReference>
<dbReference type="EMBL" id="AZEQ01000010">
    <property type="protein sequence ID" value="KRL25663.1"/>
    <property type="molecule type" value="Genomic_DNA"/>
</dbReference>
<proteinExistence type="predicted"/>
<dbReference type="AlphaFoldDB" id="A0A0R1P099"/>
<protein>
    <submittedName>
        <fullName evidence="1">Uncharacterized protein</fullName>
    </submittedName>
</protein>
<name>A0A0R1P099_LIMMU</name>
<evidence type="ECO:0000313" key="2">
    <source>
        <dbReference type="Proteomes" id="UP000050901"/>
    </source>
</evidence>
<accession>A0A0R1P099</accession>